<feature type="compositionally biased region" description="Polar residues" evidence="6">
    <location>
        <begin position="107"/>
        <end position="118"/>
    </location>
</feature>
<dbReference type="OrthoDB" id="185373at2759"/>
<protein>
    <submittedName>
        <fullName evidence="7">Uncharacterized protein</fullName>
    </submittedName>
</protein>
<feature type="repeat" description="PPR" evidence="5">
    <location>
        <begin position="662"/>
        <end position="696"/>
    </location>
</feature>
<evidence type="ECO:0000313" key="7">
    <source>
        <dbReference type="EMBL" id="KAF7432870.1"/>
    </source>
</evidence>
<feature type="repeat" description="PPR" evidence="5">
    <location>
        <begin position="703"/>
        <end position="737"/>
    </location>
</feature>
<evidence type="ECO:0000256" key="3">
    <source>
        <dbReference type="ARBA" id="ARBA00044493"/>
    </source>
</evidence>
<dbReference type="EMBL" id="JACETU010000003">
    <property type="protein sequence ID" value="KAF7432870.1"/>
    <property type="molecule type" value="Genomic_DNA"/>
</dbReference>
<dbReference type="AlphaFoldDB" id="A0A8H6ZVF8"/>
<feature type="compositionally biased region" description="Low complexity" evidence="6">
    <location>
        <begin position="83"/>
        <end position="106"/>
    </location>
</feature>
<feature type="repeat" description="PPR" evidence="5">
    <location>
        <begin position="553"/>
        <end position="587"/>
    </location>
</feature>
<sequence>MARPTRAATYADFFTPRCHQPQPRRPRGNERIREAAAKHSCASQCSDWLCILNESFWLSRRSRILMMKEFMPTPKAPPKRQVPSSSTRLRISRSRSLNSLPLPHSRYASNSSQVNASPWTPPPEAKGSFDRLEFLTASPAANIDVEETLAALDKIENTPYVHDLRQTKALSLLDRLLTEAEEGYTNVDISTLHEQGHRIQHHIRIFASDINPLSKRNIRYACLEARCHALVGDLQSATAALHKIEKMPLIYEERGIILRVYNNILRSTRRHYDDIRVLDFVLAEWMNIGSFLSVRPSQWHHSAPRKEGITLRETAYISLANINHPQTLLADRQDWDEERRLRLGQLLIEALCSRTLAVDAHSVFQEMSRQGLDVEHRLRLSLVRSLAREGKFGYANALYHSLDSTGVYPYRIATGLYLYAHQGDVVQAERYFERLSKEDRWVGEPETAMLIYSYATNGRTEDAIAVFEQLFPNREEGEFGSPKAIHYSIIIYAFAQKGDFSAMNEWLEIMASAGFPPDIYVYSIILRGFALRGDVDSIIAVLDQMRAANILPTVVTYTTAITLLARRKDPIAVESVYKRAIQEGIIPDRKMINTVMNAHVEAGSWNGVIRAFDYLNSSPMRHARLAIETYNTLLKAYILIGAPFRVVSKLFSRLESTGVRPDNITFTLLVQSACDSGLMDVASEIVEEMDRLSTQPNSDIKVDVYVLTIVMAGFLRLGNKIRAKEIYEEMQTRGIQPTSLTFGAILRAYGRENSDESLQIAEEFVNSLMSSESPRTWDAPAHGGKSALSQIYGPLIASFARKQRPKDVERVFQGYLDAGGAPTIGILSTLLNCYRCVFNVEAAKQVWPQIFQLGLRYTRMPTLFENTKGDVHLSRLQANILCIPLSIYIDVLSAAGLHTEIAEVWGKFQAHGFAFDSHNWNHLTVALIRAGEPERAFEVLERVILPFQRQTDHLLRLRNESPDTPLSFDRLPAREDLLSEPSEDPPMHSAERRAKAANTVFKQIRQASEEETDLFEGDSGDFAHPLRVLHQISPSWNIWAPHNATLSVLLMVLTRLQEGTLMDPVQPEGIPLTGADAQDQAKSAIAREILGRIYANYPKAVQVVLEHKSKERRRLGSDYDQTYNWR</sequence>
<dbReference type="Gene3D" id="1.25.40.10">
    <property type="entry name" value="Tetratricopeptide repeat domain"/>
    <property type="match status" value="4"/>
</dbReference>
<evidence type="ECO:0000256" key="5">
    <source>
        <dbReference type="PROSITE-ProRule" id="PRU00708"/>
    </source>
</evidence>
<dbReference type="InterPro" id="IPR011990">
    <property type="entry name" value="TPR-like_helical_dom_sf"/>
</dbReference>
<evidence type="ECO:0000256" key="2">
    <source>
        <dbReference type="ARBA" id="ARBA00022737"/>
    </source>
</evidence>
<proteinExistence type="inferred from homology"/>
<dbReference type="Pfam" id="PF13812">
    <property type="entry name" value="PPR_3"/>
    <property type="match status" value="2"/>
</dbReference>
<keyword evidence="2" id="KW-0677">Repeat</keyword>
<evidence type="ECO:0000313" key="8">
    <source>
        <dbReference type="Proteomes" id="UP000623687"/>
    </source>
</evidence>
<comment type="similarity">
    <text evidence="1">Belongs to the CCM1 family.</text>
</comment>
<keyword evidence="8" id="KW-1185">Reference proteome</keyword>
<name>A0A8H6ZVF8_PLEOS</name>
<comment type="caution">
    <text evidence="7">The sequence shown here is derived from an EMBL/GenBank/DDBJ whole genome shotgun (WGS) entry which is preliminary data.</text>
</comment>
<dbReference type="Pfam" id="PF12854">
    <property type="entry name" value="PPR_1"/>
    <property type="match status" value="1"/>
</dbReference>
<feature type="repeat" description="PPR" evidence="5">
    <location>
        <begin position="518"/>
        <end position="552"/>
    </location>
</feature>
<dbReference type="PANTHER" id="PTHR47936">
    <property type="entry name" value="PPR_LONG DOMAIN-CONTAINING PROTEIN"/>
    <property type="match status" value="1"/>
</dbReference>
<dbReference type="VEuPathDB" id="FungiDB:PC9H_004814"/>
<feature type="region of interest" description="Disordered" evidence="6">
    <location>
        <begin position="71"/>
        <end position="123"/>
    </location>
</feature>
<evidence type="ECO:0000256" key="6">
    <source>
        <dbReference type="SAM" id="MobiDB-lite"/>
    </source>
</evidence>
<accession>A0A8H6ZVF8</accession>
<feature type="repeat" description="PPR" evidence="5">
    <location>
        <begin position="626"/>
        <end position="661"/>
    </location>
</feature>
<feature type="region of interest" description="Disordered" evidence="6">
    <location>
        <begin position="966"/>
        <end position="989"/>
    </location>
</feature>
<feature type="repeat" description="PPR" evidence="5">
    <location>
        <begin position="483"/>
        <end position="517"/>
    </location>
</feature>
<comment type="function">
    <text evidence="3">Regulates mitochondrial small subunit maturation by controlling 15S rRNA 5'-end processing. Localizes to the 5' precursor of the 15S rRNA in a position that is subsequently occupied by mS47 in the mature yeast mtSSU. Uses structure and sequence-specific RNA recognition, binding to a single-stranded region of the precursor and specifically recognizing bases -6 to -1. The exchange of Ccm1 for mS47 is coupled to the irreversible removal of precursor rRNA that is accompanied by conformational changes of the mitoribosomal proteins uS5m and mS26. These conformational changes signal completion of 5'-end rRNA processing through protection of the mature 5'-end of the 15S rRNA and stabilization of mS47. The removal of the 5' precursor together with the dissociation of Ccm1 may be catalyzed by the 5'-3' exoribonuclease Pet127. Involved in the specific removal of group I introns in mitochondrial encoded transcripts.</text>
</comment>
<dbReference type="RefSeq" id="XP_036632897.1">
    <property type="nucleotide sequence ID" value="XM_036774395.1"/>
</dbReference>
<evidence type="ECO:0000256" key="1">
    <source>
        <dbReference type="ARBA" id="ARBA00006192"/>
    </source>
</evidence>
<dbReference type="Proteomes" id="UP000623687">
    <property type="component" value="Unassembled WGS sequence"/>
</dbReference>
<dbReference type="PANTHER" id="PTHR47936:SF1">
    <property type="entry name" value="PENTATRICOPEPTIDE REPEAT-CONTAINING PROTEIN GUN1, CHLOROPLASTIC"/>
    <property type="match status" value="1"/>
</dbReference>
<gene>
    <name evidence="7" type="ORF">PC9H_004814</name>
</gene>
<dbReference type="PROSITE" id="PS51375">
    <property type="entry name" value="PPR"/>
    <property type="match status" value="6"/>
</dbReference>
<evidence type="ECO:0000256" key="4">
    <source>
        <dbReference type="ARBA" id="ARBA00044511"/>
    </source>
</evidence>
<comment type="subunit">
    <text evidence="4">Binds to mitochondrial small subunit 15S rRNA.</text>
</comment>
<dbReference type="NCBIfam" id="TIGR00756">
    <property type="entry name" value="PPR"/>
    <property type="match status" value="2"/>
</dbReference>
<dbReference type="InterPro" id="IPR002885">
    <property type="entry name" value="PPR_rpt"/>
</dbReference>
<organism evidence="7 8">
    <name type="scientific">Pleurotus ostreatus</name>
    <name type="common">Oyster mushroom</name>
    <name type="synonym">White-rot fungus</name>
    <dbReference type="NCBI Taxonomy" id="5322"/>
    <lineage>
        <taxon>Eukaryota</taxon>
        <taxon>Fungi</taxon>
        <taxon>Dikarya</taxon>
        <taxon>Basidiomycota</taxon>
        <taxon>Agaricomycotina</taxon>
        <taxon>Agaricomycetes</taxon>
        <taxon>Agaricomycetidae</taxon>
        <taxon>Agaricales</taxon>
        <taxon>Pleurotineae</taxon>
        <taxon>Pleurotaceae</taxon>
        <taxon>Pleurotus</taxon>
    </lineage>
</organism>
<dbReference type="GeneID" id="59374632"/>
<reference evidence="7" key="1">
    <citation type="submission" date="2019-07" db="EMBL/GenBank/DDBJ databases">
        <authorList>
            <person name="Palmer J.M."/>
        </authorList>
    </citation>
    <scope>NUCLEOTIDE SEQUENCE</scope>
    <source>
        <strain evidence="7">PC9</strain>
    </source>
</reference>